<dbReference type="PROSITE" id="PS50931">
    <property type="entry name" value="HTH_LYSR"/>
    <property type="match status" value="1"/>
</dbReference>
<dbReference type="InterPro" id="IPR058163">
    <property type="entry name" value="LysR-type_TF_proteobact-type"/>
</dbReference>
<dbReference type="Pfam" id="PF00126">
    <property type="entry name" value="HTH_1"/>
    <property type="match status" value="1"/>
</dbReference>
<dbReference type="Gene3D" id="1.10.10.10">
    <property type="entry name" value="Winged helix-like DNA-binding domain superfamily/Winged helix DNA-binding domain"/>
    <property type="match status" value="1"/>
</dbReference>
<dbReference type="AlphaFoldDB" id="A0A2D2D4V2"/>
<dbReference type="InterPro" id="IPR036390">
    <property type="entry name" value="WH_DNA-bd_sf"/>
</dbReference>
<evidence type="ECO:0000256" key="1">
    <source>
        <dbReference type="ARBA" id="ARBA00009437"/>
    </source>
</evidence>
<dbReference type="GO" id="GO:0006351">
    <property type="term" value="P:DNA-templated transcription"/>
    <property type="evidence" value="ECO:0007669"/>
    <property type="project" value="TreeGrafter"/>
</dbReference>
<feature type="domain" description="HTH lysR-type" evidence="5">
    <location>
        <begin position="1"/>
        <end position="59"/>
    </location>
</feature>
<keyword evidence="4" id="KW-0804">Transcription</keyword>
<evidence type="ECO:0000313" key="6">
    <source>
        <dbReference type="EMBL" id="ATQ70006.1"/>
    </source>
</evidence>
<dbReference type="InterPro" id="IPR005119">
    <property type="entry name" value="LysR_subst-bd"/>
</dbReference>
<organism evidence="6 7">
    <name type="scientific">Methylosinus trichosporium (strain ATCC 35070 / NCIMB 11131 / UNIQEM 75 / OB3b)</name>
    <dbReference type="NCBI Taxonomy" id="595536"/>
    <lineage>
        <taxon>Bacteria</taxon>
        <taxon>Pseudomonadati</taxon>
        <taxon>Pseudomonadota</taxon>
        <taxon>Alphaproteobacteria</taxon>
        <taxon>Hyphomicrobiales</taxon>
        <taxon>Methylocystaceae</taxon>
        <taxon>Methylosinus</taxon>
    </lineage>
</organism>
<keyword evidence="7" id="KW-1185">Reference proteome</keyword>
<evidence type="ECO:0000313" key="7">
    <source>
        <dbReference type="Proteomes" id="UP000230709"/>
    </source>
</evidence>
<dbReference type="SUPFAM" id="SSF46785">
    <property type="entry name" value="Winged helix' DNA-binding domain"/>
    <property type="match status" value="1"/>
</dbReference>
<dbReference type="Pfam" id="PF03466">
    <property type="entry name" value="LysR_substrate"/>
    <property type="match status" value="1"/>
</dbReference>
<keyword evidence="2" id="KW-0805">Transcription regulation</keyword>
<dbReference type="CDD" id="cd08422">
    <property type="entry name" value="PBP2_CrgA_like"/>
    <property type="match status" value="1"/>
</dbReference>
<name>A0A2D2D4V2_METT3</name>
<accession>A0A2D2D4V2</accession>
<sequence length="300" mass="32375">MDLLEAMRVFVAVADAGSFTAAAERLDLSRAMASKHVMDLEARLGVRLLDRTTRSVGVTEAGAAYATRCREILDAIATAEQEATSRAAEPVGRLRVSAPSFFGARFVAPLVAAFAERHLRVGVELALDDKFVDLVEEGFDLAIRIGRLEDSSLVASRIASTRLMICGAPSYLDRRGRPRGPADLSGHECLRYSHATVGAAWPFDGPDGPELVRLSSRFASNSAEALCAMAVAGLGLVCAPDFYVAEPLRAGALEQVLADRMIEPLGIFIVHPSRRHVPSKVRAFIEFLTRELAMRPPFAA</sequence>
<dbReference type="FunFam" id="3.40.190.290:FF:000001">
    <property type="entry name" value="Transcriptional regulator, LysR family"/>
    <property type="match status" value="1"/>
</dbReference>
<protein>
    <submittedName>
        <fullName evidence="6">LysR family transcriptional regulator</fullName>
    </submittedName>
</protein>
<evidence type="ECO:0000256" key="4">
    <source>
        <dbReference type="ARBA" id="ARBA00023163"/>
    </source>
</evidence>
<dbReference type="InterPro" id="IPR036388">
    <property type="entry name" value="WH-like_DNA-bd_sf"/>
</dbReference>
<keyword evidence="3" id="KW-0238">DNA-binding</keyword>
<dbReference type="FunFam" id="1.10.10.10:FF:000001">
    <property type="entry name" value="LysR family transcriptional regulator"/>
    <property type="match status" value="1"/>
</dbReference>
<gene>
    <name evidence="6" type="ORF">CQW49_20540</name>
</gene>
<dbReference type="InterPro" id="IPR000847">
    <property type="entry name" value="LysR_HTH_N"/>
</dbReference>
<comment type="similarity">
    <text evidence="1">Belongs to the LysR transcriptional regulatory family.</text>
</comment>
<dbReference type="Proteomes" id="UP000230709">
    <property type="component" value="Chromosome"/>
</dbReference>
<dbReference type="EMBL" id="CP023737">
    <property type="protein sequence ID" value="ATQ70006.1"/>
    <property type="molecule type" value="Genomic_DNA"/>
</dbReference>
<dbReference type="KEGG" id="mtw:CQW49_20540"/>
<evidence type="ECO:0000259" key="5">
    <source>
        <dbReference type="PROSITE" id="PS50931"/>
    </source>
</evidence>
<evidence type="ECO:0000256" key="2">
    <source>
        <dbReference type="ARBA" id="ARBA00023015"/>
    </source>
</evidence>
<dbReference type="SUPFAM" id="SSF53850">
    <property type="entry name" value="Periplasmic binding protein-like II"/>
    <property type="match status" value="1"/>
</dbReference>
<dbReference type="PANTHER" id="PTHR30537">
    <property type="entry name" value="HTH-TYPE TRANSCRIPTIONAL REGULATOR"/>
    <property type="match status" value="1"/>
</dbReference>
<dbReference type="GO" id="GO:0043565">
    <property type="term" value="F:sequence-specific DNA binding"/>
    <property type="evidence" value="ECO:0007669"/>
    <property type="project" value="TreeGrafter"/>
</dbReference>
<dbReference type="Gene3D" id="3.40.190.290">
    <property type="match status" value="1"/>
</dbReference>
<dbReference type="RefSeq" id="WP_003611522.1">
    <property type="nucleotide sequence ID" value="NZ_ADVE02000001.1"/>
</dbReference>
<dbReference type="PANTHER" id="PTHR30537:SF5">
    <property type="entry name" value="HTH-TYPE TRANSCRIPTIONAL ACTIVATOR TTDR-RELATED"/>
    <property type="match status" value="1"/>
</dbReference>
<dbReference type="GO" id="GO:0003700">
    <property type="term" value="F:DNA-binding transcription factor activity"/>
    <property type="evidence" value="ECO:0007669"/>
    <property type="project" value="InterPro"/>
</dbReference>
<dbReference type="STRING" id="595536.GCA_000178815_01087"/>
<proteinExistence type="inferred from homology"/>
<evidence type="ECO:0000256" key="3">
    <source>
        <dbReference type="ARBA" id="ARBA00023125"/>
    </source>
</evidence>
<reference evidence="7" key="1">
    <citation type="submission" date="2017-10" db="EMBL/GenBank/DDBJ databases">
        <title>Completed PacBio SMRT sequence of Methylosinus trichosporium OB3b reveals presence of a third large plasmid.</title>
        <authorList>
            <person name="Charles T.C."/>
            <person name="Lynch M.D.J."/>
            <person name="Heil J.R."/>
            <person name="Cheng J."/>
        </authorList>
    </citation>
    <scope>NUCLEOTIDE SEQUENCE [LARGE SCALE GENOMIC DNA]</scope>
    <source>
        <strain evidence="7">OB3b</strain>
    </source>
</reference>